<feature type="region of interest" description="Disordered" evidence="1">
    <location>
        <begin position="59"/>
        <end position="95"/>
    </location>
</feature>
<organism evidence="2 3">
    <name type="scientific">Malus domestica</name>
    <name type="common">Apple</name>
    <name type="synonym">Pyrus malus</name>
    <dbReference type="NCBI Taxonomy" id="3750"/>
    <lineage>
        <taxon>Eukaryota</taxon>
        <taxon>Viridiplantae</taxon>
        <taxon>Streptophyta</taxon>
        <taxon>Embryophyta</taxon>
        <taxon>Tracheophyta</taxon>
        <taxon>Spermatophyta</taxon>
        <taxon>Magnoliopsida</taxon>
        <taxon>eudicotyledons</taxon>
        <taxon>Gunneridae</taxon>
        <taxon>Pentapetalae</taxon>
        <taxon>rosids</taxon>
        <taxon>fabids</taxon>
        <taxon>Rosales</taxon>
        <taxon>Rosaceae</taxon>
        <taxon>Amygdaloideae</taxon>
        <taxon>Maleae</taxon>
        <taxon>Malus</taxon>
    </lineage>
</organism>
<reference evidence="2 3" key="1">
    <citation type="submission" date="2018-10" db="EMBL/GenBank/DDBJ databases">
        <title>A high-quality apple genome assembly.</title>
        <authorList>
            <person name="Hu J."/>
        </authorList>
    </citation>
    <scope>NUCLEOTIDE SEQUENCE [LARGE SCALE GENOMIC DNA]</scope>
    <source>
        <strain evidence="3">cv. HFTH1</strain>
        <tissue evidence="2">Young leaf</tissue>
    </source>
</reference>
<dbReference type="AlphaFoldDB" id="A0A498IDJ1"/>
<proteinExistence type="predicted"/>
<comment type="caution">
    <text evidence="2">The sequence shown here is derived from an EMBL/GenBank/DDBJ whole genome shotgun (WGS) entry which is preliminary data.</text>
</comment>
<evidence type="ECO:0000256" key="1">
    <source>
        <dbReference type="SAM" id="MobiDB-lite"/>
    </source>
</evidence>
<sequence length="95" mass="10994">MIQKCSKNKKKQTYEVLPDINLFWISNLLAEIIKSRSFSLSLKSSNRFVVMKLKPLYSTKNPNPERKKKTQKSIILKSNQNHERVGEKLGSSSQL</sequence>
<keyword evidence="3" id="KW-1185">Reference proteome</keyword>
<protein>
    <submittedName>
        <fullName evidence="2">Uncharacterized protein</fullName>
    </submittedName>
</protein>
<evidence type="ECO:0000313" key="2">
    <source>
        <dbReference type="EMBL" id="RXH80087.1"/>
    </source>
</evidence>
<gene>
    <name evidence="2" type="ORF">DVH24_041234</name>
</gene>
<evidence type="ECO:0000313" key="3">
    <source>
        <dbReference type="Proteomes" id="UP000290289"/>
    </source>
</evidence>
<accession>A0A498IDJ1</accession>
<dbReference type="EMBL" id="RDQH01000339">
    <property type="protein sequence ID" value="RXH80087.1"/>
    <property type="molecule type" value="Genomic_DNA"/>
</dbReference>
<dbReference type="Proteomes" id="UP000290289">
    <property type="component" value="Chromosome 13"/>
</dbReference>
<name>A0A498IDJ1_MALDO</name>